<dbReference type="SUPFAM" id="SSF52540">
    <property type="entry name" value="P-loop containing nucleoside triphosphate hydrolases"/>
    <property type="match status" value="1"/>
</dbReference>
<feature type="transmembrane region" description="Helical" evidence="9">
    <location>
        <begin position="236"/>
        <end position="263"/>
    </location>
</feature>
<dbReference type="AlphaFoldDB" id="C2MED7"/>
<dbReference type="Pfam" id="PF00664">
    <property type="entry name" value="ABC_membrane"/>
    <property type="match status" value="1"/>
</dbReference>
<keyword evidence="4 9" id="KW-0812">Transmembrane</keyword>
<dbReference type="InterPro" id="IPR011527">
    <property type="entry name" value="ABC1_TM_dom"/>
</dbReference>
<comment type="caution">
    <text evidence="12">The sequence shown here is derived from an EMBL/GenBank/DDBJ whole genome shotgun (WGS) entry which is preliminary data.</text>
</comment>
<gene>
    <name evidence="12" type="ORF">PORUE0001_0751</name>
</gene>
<evidence type="ECO:0000313" key="13">
    <source>
        <dbReference type="Proteomes" id="UP000003303"/>
    </source>
</evidence>
<feature type="transmembrane region" description="Helical" evidence="9">
    <location>
        <begin position="126"/>
        <end position="149"/>
    </location>
</feature>
<dbReference type="PANTHER" id="PTHR24221">
    <property type="entry name" value="ATP-BINDING CASSETTE SUB-FAMILY B"/>
    <property type="match status" value="1"/>
</dbReference>
<feature type="domain" description="ABC transmembrane type-1" evidence="11">
    <location>
        <begin position="43"/>
        <end position="298"/>
    </location>
</feature>
<name>C2MED7_9PORP</name>
<evidence type="ECO:0000256" key="6">
    <source>
        <dbReference type="ARBA" id="ARBA00022840"/>
    </source>
</evidence>
<evidence type="ECO:0000259" key="11">
    <source>
        <dbReference type="PROSITE" id="PS50929"/>
    </source>
</evidence>
<keyword evidence="3" id="KW-1003">Cell membrane</keyword>
<dbReference type="GO" id="GO:0140359">
    <property type="term" value="F:ABC-type transporter activity"/>
    <property type="evidence" value="ECO:0007669"/>
    <property type="project" value="InterPro"/>
</dbReference>
<evidence type="ECO:0000256" key="1">
    <source>
        <dbReference type="ARBA" id="ARBA00004651"/>
    </source>
</evidence>
<evidence type="ECO:0000256" key="5">
    <source>
        <dbReference type="ARBA" id="ARBA00022741"/>
    </source>
</evidence>
<evidence type="ECO:0000256" key="7">
    <source>
        <dbReference type="ARBA" id="ARBA00022989"/>
    </source>
</evidence>
<dbReference type="Gene3D" id="3.40.50.300">
    <property type="entry name" value="P-loop containing nucleotide triphosphate hydrolases"/>
    <property type="match status" value="1"/>
</dbReference>
<reference evidence="12 13" key="1">
    <citation type="submission" date="2009-04" db="EMBL/GenBank/DDBJ databases">
        <authorList>
            <person name="Sebastian Y."/>
            <person name="Madupu R."/>
            <person name="Durkin A.S."/>
            <person name="Torralba M."/>
            <person name="Methe B."/>
            <person name="Sutton G.G."/>
            <person name="Strausberg R.L."/>
            <person name="Nelson K.E."/>
        </authorList>
    </citation>
    <scope>NUCLEOTIDE SEQUENCE [LARGE SCALE GENOMIC DNA]</scope>
    <source>
        <strain evidence="12 13">60-3</strain>
    </source>
</reference>
<dbReference type="STRING" id="596327.PORUE0001_0751"/>
<sequence>MSEQGAKNLQKSIFSHTILNLTKMFPPIIGFVFLFQYLGSLEGIPAPVELTLVDYIVIILVMLLVMFFVARWDYVRLYDNVYNESANSRIDIANRLKKLPLSYFGKRDVSDLSATMMSDLNLYEQIFSHSVPHIYATSISTVIISVMILDYNWQLGLAALWVIPVSLLLFSLSKRKQRNDVNAYVKTSRDVLDDLQEQIDQIQEIKSYNLEERTLNEFYHKMDGNTRNKVKMELSAGIATALAGMLMKLGIVSVAIVGANMLIAGQINILVYIAYLILTASIYVPIEGILSFMAMIVTLDGVVARIKEIKTMPIQEGKQEMNPRDYSIDFKDVVFGYEDYTVINGVSFTAKQGEVTALIGASGSGKTTLTKLAARFWDIQQGKILLGGEDISQIDPETLLKNYAIVFQDVVLFNASIKDNIRIGKKGATDEEVTRVAKIARCDEFIDRMPDGIDTVIGENGERLSGGERQRISIARALLKDAPIILMDEATASLDVENESLIQEALSELIKEKTVIVIAHRMRTIRGANKIVLLHQGKIEAMGTDAELRVQSATYRKMLEKSMG</sequence>
<dbReference type="PANTHER" id="PTHR24221:SF397">
    <property type="entry name" value="ABC TRANSPORTER, ATP-BINDING TRANSMEMBRANE PROTEIN"/>
    <property type="match status" value="1"/>
</dbReference>
<dbReference type="FunFam" id="3.40.50.300:FF:000221">
    <property type="entry name" value="Multidrug ABC transporter ATP-binding protein"/>
    <property type="match status" value="1"/>
</dbReference>
<evidence type="ECO:0000256" key="3">
    <source>
        <dbReference type="ARBA" id="ARBA00022475"/>
    </source>
</evidence>
<feature type="domain" description="ABC transporter" evidence="10">
    <location>
        <begin position="328"/>
        <end position="561"/>
    </location>
</feature>
<dbReference type="Proteomes" id="UP000003303">
    <property type="component" value="Unassembled WGS sequence"/>
</dbReference>
<dbReference type="Gene3D" id="1.20.1560.10">
    <property type="entry name" value="ABC transporter type 1, transmembrane domain"/>
    <property type="match status" value="1"/>
</dbReference>
<dbReference type="EMBL" id="ACLR01000232">
    <property type="protein sequence ID" value="EEK15918.1"/>
    <property type="molecule type" value="Genomic_DNA"/>
</dbReference>
<accession>C2MED7</accession>
<dbReference type="GO" id="GO:0016887">
    <property type="term" value="F:ATP hydrolysis activity"/>
    <property type="evidence" value="ECO:0007669"/>
    <property type="project" value="InterPro"/>
</dbReference>
<feature type="transmembrane region" description="Helical" evidence="9">
    <location>
        <begin position="21"/>
        <end position="38"/>
    </location>
</feature>
<dbReference type="SMART" id="SM00382">
    <property type="entry name" value="AAA"/>
    <property type="match status" value="1"/>
</dbReference>
<dbReference type="InterPro" id="IPR027417">
    <property type="entry name" value="P-loop_NTPase"/>
</dbReference>
<evidence type="ECO:0000256" key="2">
    <source>
        <dbReference type="ARBA" id="ARBA00022448"/>
    </source>
</evidence>
<dbReference type="PROSITE" id="PS50893">
    <property type="entry name" value="ABC_TRANSPORTER_2"/>
    <property type="match status" value="1"/>
</dbReference>
<keyword evidence="2" id="KW-0813">Transport</keyword>
<proteinExistence type="predicted"/>
<comment type="subcellular location">
    <subcellularLocation>
        <location evidence="1">Cell membrane</location>
        <topology evidence="1">Multi-pass membrane protein</topology>
    </subcellularLocation>
</comment>
<keyword evidence="5" id="KW-0547">Nucleotide-binding</keyword>
<dbReference type="InterPro" id="IPR036640">
    <property type="entry name" value="ABC1_TM_sf"/>
</dbReference>
<evidence type="ECO:0000256" key="4">
    <source>
        <dbReference type="ARBA" id="ARBA00022692"/>
    </source>
</evidence>
<protein>
    <submittedName>
        <fullName evidence="12">ABC transporter, ATP-binding protein</fullName>
    </submittedName>
</protein>
<dbReference type="InterPro" id="IPR039421">
    <property type="entry name" value="Type_1_exporter"/>
</dbReference>
<evidence type="ECO:0000256" key="9">
    <source>
        <dbReference type="SAM" id="Phobius"/>
    </source>
</evidence>
<feature type="transmembrane region" description="Helical" evidence="9">
    <location>
        <begin position="50"/>
        <end position="70"/>
    </location>
</feature>
<evidence type="ECO:0000256" key="8">
    <source>
        <dbReference type="ARBA" id="ARBA00023136"/>
    </source>
</evidence>
<dbReference type="PROSITE" id="PS50929">
    <property type="entry name" value="ABC_TM1F"/>
    <property type="match status" value="1"/>
</dbReference>
<keyword evidence="6 12" id="KW-0067">ATP-binding</keyword>
<keyword evidence="13" id="KW-1185">Reference proteome</keyword>
<dbReference type="InterPro" id="IPR003439">
    <property type="entry name" value="ABC_transporter-like_ATP-bd"/>
</dbReference>
<dbReference type="GO" id="GO:0034040">
    <property type="term" value="F:ATPase-coupled lipid transmembrane transporter activity"/>
    <property type="evidence" value="ECO:0007669"/>
    <property type="project" value="TreeGrafter"/>
</dbReference>
<dbReference type="eggNOG" id="COG1132">
    <property type="taxonomic scope" value="Bacteria"/>
</dbReference>
<organism evidence="12 13">
    <name type="scientific">Porphyromonas uenonis 60-3</name>
    <dbReference type="NCBI Taxonomy" id="596327"/>
    <lineage>
        <taxon>Bacteria</taxon>
        <taxon>Pseudomonadati</taxon>
        <taxon>Bacteroidota</taxon>
        <taxon>Bacteroidia</taxon>
        <taxon>Bacteroidales</taxon>
        <taxon>Porphyromonadaceae</taxon>
        <taxon>Porphyromonas</taxon>
    </lineage>
</organism>
<dbReference type="PROSITE" id="PS00211">
    <property type="entry name" value="ABC_TRANSPORTER_1"/>
    <property type="match status" value="1"/>
</dbReference>
<evidence type="ECO:0000259" key="10">
    <source>
        <dbReference type="PROSITE" id="PS50893"/>
    </source>
</evidence>
<dbReference type="CDD" id="cd07346">
    <property type="entry name" value="ABC_6TM_exporters"/>
    <property type="match status" value="1"/>
</dbReference>
<feature type="transmembrane region" description="Helical" evidence="9">
    <location>
        <begin position="269"/>
        <end position="297"/>
    </location>
</feature>
<dbReference type="GO" id="GO:0005886">
    <property type="term" value="C:plasma membrane"/>
    <property type="evidence" value="ECO:0007669"/>
    <property type="project" value="UniProtKB-SubCell"/>
</dbReference>
<evidence type="ECO:0000313" key="12">
    <source>
        <dbReference type="EMBL" id="EEK15918.1"/>
    </source>
</evidence>
<keyword evidence="7 9" id="KW-1133">Transmembrane helix</keyword>
<dbReference type="SUPFAM" id="SSF90123">
    <property type="entry name" value="ABC transporter transmembrane region"/>
    <property type="match status" value="1"/>
</dbReference>
<feature type="transmembrane region" description="Helical" evidence="9">
    <location>
        <begin position="155"/>
        <end position="172"/>
    </location>
</feature>
<keyword evidence="8 9" id="KW-0472">Membrane</keyword>
<dbReference type="Pfam" id="PF00005">
    <property type="entry name" value="ABC_tran"/>
    <property type="match status" value="1"/>
</dbReference>
<dbReference type="InterPro" id="IPR017871">
    <property type="entry name" value="ABC_transporter-like_CS"/>
</dbReference>
<dbReference type="InterPro" id="IPR003593">
    <property type="entry name" value="AAA+_ATPase"/>
</dbReference>
<dbReference type="GO" id="GO:0005524">
    <property type="term" value="F:ATP binding"/>
    <property type="evidence" value="ECO:0007669"/>
    <property type="project" value="UniProtKB-KW"/>
</dbReference>